<name>A0ABZ1BTS6_9FIRM</name>
<evidence type="ECO:0000313" key="2">
    <source>
        <dbReference type="EMBL" id="WRP16196.1"/>
    </source>
</evidence>
<gene>
    <name evidence="2" type="ORF">U7230_08775</name>
</gene>
<reference evidence="2 3" key="1">
    <citation type="journal article" date="2024" name="Front. Microbiol.">
        <title>Novel thermophilic genera Geochorda gen. nov. and Carboxydochorda gen. nov. from the deep terrestrial subsurface reveal the ecophysiological diversity in the class Limnochordia.</title>
        <authorList>
            <person name="Karnachuk O.V."/>
            <person name="Lukina A.P."/>
            <person name="Avakyan M.R."/>
            <person name="Kadnikov V.V."/>
            <person name="Begmatov S."/>
            <person name="Beletsky A.V."/>
            <person name="Vlasova K.G."/>
            <person name="Novikov A.A."/>
            <person name="Shcherbakova V.A."/>
            <person name="Mardanov A.V."/>
            <person name="Ravin N.V."/>
        </authorList>
    </citation>
    <scope>NUCLEOTIDE SEQUENCE [LARGE SCALE GENOMIC DNA]</scope>
    <source>
        <strain evidence="2 3">L945</strain>
    </source>
</reference>
<evidence type="ECO:0000256" key="1">
    <source>
        <dbReference type="SAM" id="MobiDB-lite"/>
    </source>
</evidence>
<protein>
    <submittedName>
        <fullName evidence="2">Uncharacterized protein</fullName>
    </submittedName>
</protein>
<evidence type="ECO:0000313" key="3">
    <source>
        <dbReference type="Proteomes" id="UP001332192"/>
    </source>
</evidence>
<dbReference type="Proteomes" id="UP001332192">
    <property type="component" value="Chromosome"/>
</dbReference>
<dbReference type="EMBL" id="CP141615">
    <property type="protein sequence ID" value="WRP16196.1"/>
    <property type="molecule type" value="Genomic_DNA"/>
</dbReference>
<proteinExistence type="predicted"/>
<feature type="region of interest" description="Disordered" evidence="1">
    <location>
        <begin position="144"/>
        <end position="170"/>
    </location>
</feature>
<organism evidence="2 3">
    <name type="scientific">Carboxydichorda subterranea</name>
    <dbReference type="NCBI Taxonomy" id="3109565"/>
    <lineage>
        <taxon>Bacteria</taxon>
        <taxon>Bacillati</taxon>
        <taxon>Bacillota</taxon>
        <taxon>Limnochordia</taxon>
        <taxon>Limnochordales</taxon>
        <taxon>Geochordaceae</taxon>
        <taxon>Carboxydichorda</taxon>
    </lineage>
</organism>
<dbReference type="RefSeq" id="WP_324715468.1">
    <property type="nucleotide sequence ID" value="NZ_CP141615.1"/>
</dbReference>
<sequence length="170" mass="18497">MAQASASPEFGTWLDTLKGYVGEQVAADVLRSQGAVVALTAAPNQPEWDLLVNGEPYNVKVGVDPEHVARHFQEYPDVGVITSPELAAYFPEHADQIIALPELSNPALEHTTQQTVEAIGEVGWDFQWPIVTWRHRGFGSSTCSSRARPTSRRACATSRWTRPTRAGAGG</sequence>
<accession>A0ABZ1BTS6</accession>
<keyword evidence="3" id="KW-1185">Reference proteome</keyword>